<dbReference type="EMBL" id="UINC01129769">
    <property type="protein sequence ID" value="SVD10385.1"/>
    <property type="molecule type" value="Genomic_DNA"/>
</dbReference>
<sequence length="26" mass="2863">MFNTQKPSENDLPSSSQLLKSTIIAL</sequence>
<reference evidence="1" key="1">
    <citation type="submission" date="2018-05" db="EMBL/GenBank/DDBJ databases">
        <authorList>
            <person name="Lanie J.A."/>
            <person name="Ng W.-L."/>
            <person name="Kazmierczak K.M."/>
            <person name="Andrzejewski T.M."/>
            <person name="Davidsen T.M."/>
            <person name="Wayne K.J."/>
            <person name="Tettelin H."/>
            <person name="Glass J.I."/>
            <person name="Rusch D."/>
            <person name="Podicherti R."/>
            <person name="Tsui H.-C.T."/>
            <person name="Winkler M.E."/>
        </authorList>
    </citation>
    <scope>NUCLEOTIDE SEQUENCE</scope>
</reference>
<feature type="non-terminal residue" evidence="1">
    <location>
        <position position="26"/>
    </location>
</feature>
<dbReference type="AlphaFoldDB" id="A0A382SLQ0"/>
<proteinExistence type="predicted"/>
<name>A0A382SLQ0_9ZZZZ</name>
<gene>
    <name evidence="1" type="ORF">METZ01_LOCUS363239</name>
</gene>
<protein>
    <submittedName>
        <fullName evidence="1">Uncharacterized protein</fullName>
    </submittedName>
</protein>
<evidence type="ECO:0000313" key="1">
    <source>
        <dbReference type="EMBL" id="SVD10385.1"/>
    </source>
</evidence>
<accession>A0A382SLQ0</accession>
<organism evidence="1">
    <name type="scientific">marine metagenome</name>
    <dbReference type="NCBI Taxonomy" id="408172"/>
    <lineage>
        <taxon>unclassified sequences</taxon>
        <taxon>metagenomes</taxon>
        <taxon>ecological metagenomes</taxon>
    </lineage>
</organism>